<feature type="domain" description="GST C-terminal" evidence="2">
    <location>
        <begin position="85"/>
        <end position="219"/>
    </location>
</feature>
<dbReference type="GO" id="GO:0006749">
    <property type="term" value="P:glutathione metabolic process"/>
    <property type="evidence" value="ECO:0007669"/>
    <property type="project" value="TreeGrafter"/>
</dbReference>
<dbReference type="AlphaFoldDB" id="M4B167"/>
<dbReference type="HOGENOM" id="CLU_039475_8_0_1"/>
<dbReference type="EMBL" id="JH597776">
    <property type="status" value="NOT_ANNOTATED_CDS"/>
    <property type="molecule type" value="Genomic_DNA"/>
</dbReference>
<dbReference type="InterPro" id="IPR040079">
    <property type="entry name" value="Glutathione_S-Trfase"/>
</dbReference>
<evidence type="ECO:0008006" key="5">
    <source>
        <dbReference type="Google" id="ProtNLM"/>
    </source>
</evidence>
<dbReference type="GO" id="GO:0004364">
    <property type="term" value="F:glutathione transferase activity"/>
    <property type="evidence" value="ECO:0007669"/>
    <property type="project" value="TreeGrafter"/>
</dbReference>
<feature type="domain" description="GST N-terminal" evidence="1">
    <location>
        <begin position="212"/>
        <end position="289"/>
    </location>
</feature>
<dbReference type="FunFam" id="1.20.1050.10:FF:000030">
    <property type="entry name" value="Glutathione S-transferase S1"/>
    <property type="match status" value="2"/>
</dbReference>
<accession>M4B167</accession>
<reference evidence="4" key="1">
    <citation type="journal article" date="2010" name="Science">
        <title>Signatures of adaptation to obligate biotrophy in the Hyaloperonospora arabidopsidis genome.</title>
        <authorList>
            <person name="Baxter L."/>
            <person name="Tripathy S."/>
            <person name="Ishaque N."/>
            <person name="Boot N."/>
            <person name="Cabral A."/>
            <person name="Kemen E."/>
            <person name="Thines M."/>
            <person name="Ah-Fong A."/>
            <person name="Anderson R."/>
            <person name="Badejoko W."/>
            <person name="Bittner-Eddy P."/>
            <person name="Boore J.L."/>
            <person name="Chibucos M.C."/>
            <person name="Coates M."/>
            <person name="Dehal P."/>
            <person name="Delehaunty K."/>
            <person name="Dong S."/>
            <person name="Downton P."/>
            <person name="Dumas B."/>
            <person name="Fabro G."/>
            <person name="Fronick C."/>
            <person name="Fuerstenberg S.I."/>
            <person name="Fulton L."/>
            <person name="Gaulin E."/>
            <person name="Govers F."/>
            <person name="Hughes L."/>
            <person name="Humphray S."/>
            <person name="Jiang R.H."/>
            <person name="Judelson H."/>
            <person name="Kamoun S."/>
            <person name="Kyung K."/>
            <person name="Meijer H."/>
            <person name="Minx P."/>
            <person name="Morris P."/>
            <person name="Nelson J."/>
            <person name="Phuntumart V."/>
            <person name="Qutob D."/>
            <person name="Rehmany A."/>
            <person name="Rougon-Cardoso A."/>
            <person name="Ryden P."/>
            <person name="Torto-Alalibo T."/>
            <person name="Studholme D."/>
            <person name="Wang Y."/>
            <person name="Win J."/>
            <person name="Wood J."/>
            <person name="Clifton S.W."/>
            <person name="Rogers J."/>
            <person name="Van den Ackerveken G."/>
            <person name="Jones J.D."/>
            <person name="McDowell J.M."/>
            <person name="Beynon J."/>
            <person name="Tyler B.M."/>
        </authorList>
    </citation>
    <scope>NUCLEOTIDE SEQUENCE [LARGE SCALE GENOMIC DNA]</scope>
    <source>
        <strain evidence="4">Emoy2</strain>
    </source>
</reference>
<dbReference type="CDD" id="cd03192">
    <property type="entry name" value="GST_C_Sigma_like"/>
    <property type="match status" value="1"/>
</dbReference>
<dbReference type="Proteomes" id="UP000011713">
    <property type="component" value="Unassembled WGS sequence"/>
</dbReference>
<evidence type="ECO:0000259" key="1">
    <source>
        <dbReference type="PROSITE" id="PS50404"/>
    </source>
</evidence>
<dbReference type="PROSITE" id="PS50405">
    <property type="entry name" value="GST_CTER"/>
    <property type="match status" value="2"/>
</dbReference>
<evidence type="ECO:0000313" key="4">
    <source>
        <dbReference type="Proteomes" id="UP000011713"/>
    </source>
</evidence>
<dbReference type="InterPro" id="IPR050213">
    <property type="entry name" value="GST_superfamily"/>
</dbReference>
<dbReference type="InParanoid" id="M4B167"/>
<dbReference type="InterPro" id="IPR010987">
    <property type="entry name" value="Glutathione-S-Trfase_C-like"/>
</dbReference>
<dbReference type="PROSITE" id="PS50404">
    <property type="entry name" value="GST_NTER"/>
    <property type="match status" value="2"/>
</dbReference>
<dbReference type="PANTHER" id="PTHR11571:SF252">
    <property type="entry name" value="GLUTATHIONE S-TRANSFERASE"/>
    <property type="match status" value="1"/>
</dbReference>
<dbReference type="STRING" id="559515.M4B167"/>
<dbReference type="InterPro" id="IPR036282">
    <property type="entry name" value="Glutathione-S-Trfase_C_sf"/>
</dbReference>
<dbReference type="InterPro" id="IPR004045">
    <property type="entry name" value="Glutathione_S-Trfase_N"/>
</dbReference>
<feature type="domain" description="GST N-terminal" evidence="1">
    <location>
        <begin position="5"/>
        <end position="82"/>
    </location>
</feature>
<evidence type="ECO:0000259" key="2">
    <source>
        <dbReference type="PROSITE" id="PS50405"/>
    </source>
</evidence>
<dbReference type="CDD" id="cd03039">
    <property type="entry name" value="GST_N_Sigma_like"/>
    <property type="match status" value="2"/>
</dbReference>
<evidence type="ECO:0000313" key="3">
    <source>
        <dbReference type="EnsemblProtists" id="HpaP800014"/>
    </source>
</evidence>
<dbReference type="Pfam" id="PF14497">
    <property type="entry name" value="GST_C_3"/>
    <property type="match status" value="2"/>
</dbReference>
<dbReference type="InterPro" id="IPR004046">
    <property type="entry name" value="GST_C"/>
</dbReference>
<dbReference type="OMA" id="LWGASHR"/>
<dbReference type="Gene3D" id="1.20.1050.10">
    <property type="match status" value="2"/>
</dbReference>
<dbReference type="InterPro" id="IPR036249">
    <property type="entry name" value="Thioredoxin-like_sf"/>
</dbReference>
<dbReference type="EnsemblProtists" id="HpaT800014">
    <property type="protein sequence ID" value="HpaP800014"/>
    <property type="gene ID" value="HpaG800014"/>
</dbReference>
<dbReference type="SFLD" id="SFLDS00019">
    <property type="entry name" value="Glutathione_Transferase_(cytos"/>
    <property type="match status" value="2"/>
</dbReference>
<reference evidence="3" key="2">
    <citation type="submission" date="2015-06" db="UniProtKB">
        <authorList>
            <consortium name="EnsemblProtists"/>
        </authorList>
    </citation>
    <scope>IDENTIFICATION</scope>
    <source>
        <strain evidence="3">Emoy2</strain>
    </source>
</reference>
<dbReference type="SUPFAM" id="SSF47616">
    <property type="entry name" value="GST C-terminal domain-like"/>
    <property type="match status" value="2"/>
</dbReference>
<dbReference type="Gene3D" id="3.40.30.10">
    <property type="entry name" value="Glutaredoxin"/>
    <property type="match status" value="2"/>
</dbReference>
<dbReference type="eggNOG" id="KOG1695">
    <property type="taxonomic scope" value="Eukaryota"/>
</dbReference>
<sequence>MSTFPSIKLTYFSAAGRAEAARLIFYIGGIPFEDKRITREQFMAMKDTFPLGQVPTLEINGDVMTQSYAMMRYAGRLSGLYPSTRPVLALKIDEVLSVMGEIEARMVPSFYESDVAKKKAMREELTTVTLPRYAGLLEACLQKMKQTPFFQSDRIYVHEVAIYIWVKSLRSGVIDFIPTTVLSSYQLLNEMHDKVANHPKVQEWYRLEHNAPKLKLTYFPAQGRGEPIRLAFYIGDVEFEDERVPLEEMLARKPSLPFNQFPVLEVNGEVMSQALAILRYAGTMSGLYPVTDPIAAYRIDELLSIMDDMFNNPLWGASHREKNMEKKEELRAELSTVVPKTLGFLEKRIAKNKGPYAAGPNLSVVDLAIYSALMDFTMNLPKLMSTVQDSYPNVYRVYDQVLKHPKVVEWNAAHNQ</sequence>
<dbReference type="SUPFAM" id="SSF52833">
    <property type="entry name" value="Thioredoxin-like"/>
    <property type="match status" value="2"/>
</dbReference>
<proteinExistence type="predicted"/>
<keyword evidence="4" id="KW-1185">Reference proteome</keyword>
<dbReference type="PANTHER" id="PTHR11571">
    <property type="entry name" value="GLUTATHIONE S-TRANSFERASE"/>
    <property type="match status" value="1"/>
</dbReference>
<dbReference type="SFLD" id="SFLDG00363">
    <property type="entry name" value="AMPS_(cytGST):_Alpha-__Mu-__Pi"/>
    <property type="match status" value="2"/>
</dbReference>
<feature type="domain" description="GST C-terminal" evidence="2">
    <location>
        <begin position="292"/>
        <end position="416"/>
    </location>
</feature>
<name>M4B167_HYAAE</name>
<protein>
    <recommendedName>
        <fullName evidence="5">Glutathione S-transferase</fullName>
    </recommendedName>
</protein>
<dbReference type="SFLD" id="SFLDG01205">
    <property type="entry name" value="AMPS.1"/>
    <property type="match status" value="2"/>
</dbReference>
<organism evidence="3 4">
    <name type="scientific">Hyaloperonospora arabidopsidis (strain Emoy2)</name>
    <name type="common">Downy mildew agent</name>
    <name type="synonym">Peronospora arabidopsidis</name>
    <dbReference type="NCBI Taxonomy" id="559515"/>
    <lineage>
        <taxon>Eukaryota</taxon>
        <taxon>Sar</taxon>
        <taxon>Stramenopiles</taxon>
        <taxon>Oomycota</taxon>
        <taxon>Peronosporomycetes</taxon>
        <taxon>Peronosporales</taxon>
        <taxon>Peronosporaceae</taxon>
        <taxon>Hyaloperonospora</taxon>
    </lineage>
</organism>
<dbReference type="Pfam" id="PF02798">
    <property type="entry name" value="GST_N"/>
    <property type="match status" value="2"/>
</dbReference>
<dbReference type="VEuPathDB" id="FungiDB:HpaG800014"/>